<accession>A0ABS5HBG8</accession>
<reference evidence="4" key="2">
    <citation type="submission" date="2023-07" db="EMBL/GenBank/DDBJ databases">
        <title>Marinomonas vulgaris A79, complete genome.</title>
        <authorList>
            <person name="Ying J.-J."/>
        </authorList>
    </citation>
    <scope>NUCLEOTIDE SEQUENCE [LARGE SCALE GENOMIC DNA]</scope>
    <source>
        <strain evidence="4">A79</strain>
    </source>
</reference>
<evidence type="ECO:0000256" key="1">
    <source>
        <dbReference type="ARBA" id="ARBA00008558"/>
    </source>
</evidence>
<proteinExistence type="inferred from homology"/>
<keyword evidence="2" id="KW-0413">Isomerase</keyword>
<dbReference type="EMBL" id="JAGSSV010000006">
    <property type="protein sequence ID" value="MBR7888724.1"/>
    <property type="molecule type" value="Genomic_DNA"/>
</dbReference>
<dbReference type="InterPro" id="IPR012341">
    <property type="entry name" value="6hp_glycosidase-like_sf"/>
</dbReference>
<dbReference type="RefSeq" id="WP_211536057.1">
    <property type="nucleotide sequence ID" value="NZ_JAGSSV010000006.1"/>
</dbReference>
<dbReference type="Gene3D" id="1.50.10.10">
    <property type="match status" value="1"/>
</dbReference>
<name>A0ABS5HBG8_9GAMM</name>
<dbReference type="Proteomes" id="UP000679722">
    <property type="component" value="Unassembled WGS sequence"/>
</dbReference>
<comment type="similarity">
    <text evidence="1">Belongs to the N-acylglucosamine 2-epimerase family.</text>
</comment>
<dbReference type="InterPro" id="IPR010819">
    <property type="entry name" value="AGE/CE"/>
</dbReference>
<dbReference type="Pfam" id="PF07221">
    <property type="entry name" value="GlcNAc_2-epim"/>
    <property type="match status" value="1"/>
</dbReference>
<reference evidence="3 4" key="1">
    <citation type="submission" date="2021-04" db="EMBL/GenBank/DDBJ databases">
        <authorList>
            <person name="Sun C."/>
        </authorList>
    </citation>
    <scope>NUCLEOTIDE SEQUENCE [LARGE SCALE GENOMIC DNA]</scope>
    <source>
        <strain evidence="3 4">A79</strain>
    </source>
</reference>
<evidence type="ECO:0000313" key="4">
    <source>
        <dbReference type="Proteomes" id="UP000679722"/>
    </source>
</evidence>
<gene>
    <name evidence="3" type="ORF">J9B83_07180</name>
</gene>
<protein>
    <submittedName>
        <fullName evidence="3">AGE family epimerase/isomerase</fullName>
    </submittedName>
</protein>
<dbReference type="PANTHER" id="PTHR15108">
    <property type="entry name" value="N-ACYLGLUCOSAMINE-2-EPIMERASE"/>
    <property type="match status" value="1"/>
</dbReference>
<sequence length="381" mass="44429">MLNSALFACQSFLFDGLLSQWSQHGIDTKQGYSYESMNHDWTCNEVGRVRLLTQCRQLYTFSHASQMHPADEWEAKLTPLFDFIIDHYFVDGRWIFSLNDDLSVKDTQSDAYALAFVLLSFSHYYKVTKDERALSYMQQTHRFLLDNMQAESGGFYEAYPVDVTQIRRQNPHMHLLEGYIAAYHVTQDDAYKNVIQSLLDLTLEHFYHKDSKTLREFFTPNWQPDPTTGHQVEPGHHFEWVWLLYQANSILPNTDYIDLAQQLWVTAARHGMADNGGVYNQIDGNHYQAIDKEKRIWPITEYLKAITVMPIGKEEKIDRLEKALDFLQQAYFLPKGGWNEYLNEDNSPKNYPLPGTSSYHIFLGLAEVVAWAIENNGYQFK</sequence>
<dbReference type="InterPro" id="IPR008928">
    <property type="entry name" value="6-hairpin_glycosidase_sf"/>
</dbReference>
<comment type="caution">
    <text evidence="3">The sequence shown here is derived from an EMBL/GenBank/DDBJ whole genome shotgun (WGS) entry which is preliminary data.</text>
</comment>
<organism evidence="3 4">
    <name type="scientific">Marinomonas vulgaris</name>
    <dbReference type="NCBI Taxonomy" id="2823372"/>
    <lineage>
        <taxon>Bacteria</taxon>
        <taxon>Pseudomonadati</taxon>
        <taxon>Pseudomonadota</taxon>
        <taxon>Gammaproteobacteria</taxon>
        <taxon>Oceanospirillales</taxon>
        <taxon>Oceanospirillaceae</taxon>
        <taxon>Marinomonas</taxon>
    </lineage>
</organism>
<evidence type="ECO:0000313" key="3">
    <source>
        <dbReference type="EMBL" id="MBR7888724.1"/>
    </source>
</evidence>
<dbReference type="SUPFAM" id="SSF48208">
    <property type="entry name" value="Six-hairpin glycosidases"/>
    <property type="match status" value="1"/>
</dbReference>
<keyword evidence="4" id="KW-1185">Reference proteome</keyword>
<evidence type="ECO:0000256" key="2">
    <source>
        <dbReference type="ARBA" id="ARBA00023235"/>
    </source>
</evidence>